<sequence>MGTVARPRFQCPDGRNRVLISLSSSVPLAFSTVSVSNQRSSTTAVMEGGGVGFISIDCGLQVNITSYGEKSTGLNYSSDEQFIDTGERRVISEEYKDNIQQQYWSLRSFPEGDRNCYKIDVTAGTKYLIRASFFYGNYDGQGMPPVFDLYLGANSWDSIEPEDSRSNSIEKEIIHVPQKSHVHVCLVKTGHGIPFISALEFRPLDNSAYQTESGSRSLALYIRRDTGSSKWTRSWGLNQFYYSGQGGERARRLWSLTGFWSSPPHQRDRARSVVALTRVRRVADQKEISGAKIEATTATRIMASDWVATLRMYGKEKDVYDRFWYDMAYADWKDISTNLTIDIGGAKDHYKIPSTILSTAVTPKDQNASLDIWWQETDDNTTLYYFYMHFAEIEQLQANESREFNILHNGRHFYGPVSPKYLRRRTVYTLTPFSGSYHNFSISKTGNSTLPPLINAFETYTVKELSQSESDQQDVDAITKLKSTYGLRRNWQGDPCAPKEFLWEGLNCSYEEYKPPRIISLNLSSSELNGEIAPAIANLMMIQSLDLSNNNITGTVPYFLSQLPELTVLNLENNKLIGSLPVKLIEKWKTGFLSLSVSGNPNLCASVSCKEKNIVFPVVLASVVVGTFLLLLTVAAIWWILKRKRQRGGFGTVYHGHIDDTQVAVKMLSSSSVQGYQQFQVEVNILLRVHHKNLTTLVGFFTDHKNNAGLVYEYMNNGDLQSYLSDNSFMDILKWEDRLHIATDAAQGLEYLHQGCKPPIIHRDVKSANILLNESFQAKLSDFGISKTFPTDYDGKTHLSTVVAGTPGYLDPEYCKSSRLNEKSDVYSFGMVLLEIITGRPAMSKTHENICLNEWVSFMLEKGLINGIVDPRLQGNFNVNTAWKVVEIALNCASPSSAKRPTMTQVVGELKECLEMVKVAKAEEIPLDLIGDEMISQPLARRERRERENPATMAACNVNSVSPPASVSSIAQPKFFQSRSSLSTSNPKSPQKKLLLCSSRRGPNLISRRSSRTPDFLVVASAKAEPLRVMISGAPASGKGTQCELITQKYGLVHVAAGDLLRAEIAAGSENGRRAKEYMEKGKLVPNEIVVMIVKERLLQPDSQEKGWLLDGYPRSTSQALALKGYGFEPDIFILLDVPEEILVQRVVGRRLDPVTGKIYHLKYSPPETEEIASRLTQRFDDTEEKESNHVSMF</sequence>
<comment type="similarity">
    <text evidence="3">Belongs to the adenylate kinase family.</text>
</comment>
<evidence type="ECO:0000256" key="12">
    <source>
        <dbReference type="ARBA" id="ARBA00022729"/>
    </source>
</evidence>
<evidence type="ECO:0000256" key="13">
    <source>
        <dbReference type="ARBA" id="ARBA00022737"/>
    </source>
</evidence>
<keyword evidence="8" id="KW-0597">Phosphoprotein</keyword>
<dbReference type="InterPro" id="IPR027417">
    <property type="entry name" value="P-loop_NTPase"/>
</dbReference>
<keyword evidence="12" id="KW-0732">Signal</keyword>
<evidence type="ECO:0000256" key="3">
    <source>
        <dbReference type="ARBA" id="ARBA00007220"/>
    </source>
</evidence>
<dbReference type="SMART" id="SM00220">
    <property type="entry name" value="S_TKc"/>
    <property type="match status" value="1"/>
</dbReference>
<evidence type="ECO:0000256" key="2">
    <source>
        <dbReference type="ARBA" id="ARBA00004167"/>
    </source>
</evidence>
<evidence type="ECO:0000256" key="8">
    <source>
        <dbReference type="ARBA" id="ARBA00022553"/>
    </source>
</evidence>
<gene>
    <name evidence="23" type="ORF">TIFTF001_020982</name>
</gene>
<comment type="subunit">
    <text evidence="5">Monomer.</text>
</comment>
<evidence type="ECO:0000256" key="16">
    <source>
        <dbReference type="ARBA" id="ARBA00022840"/>
    </source>
</evidence>
<evidence type="ECO:0000256" key="17">
    <source>
        <dbReference type="ARBA" id="ARBA00022989"/>
    </source>
</evidence>
<dbReference type="PANTHER" id="PTHR45631:SF202">
    <property type="entry name" value="SENESCENCE-INDUCED RECEPTOR-LIKE SERINE_THREONINE-PROTEIN KINASE"/>
    <property type="match status" value="1"/>
</dbReference>
<dbReference type="GO" id="GO:0004017">
    <property type="term" value="F:AMP kinase activity"/>
    <property type="evidence" value="ECO:0007669"/>
    <property type="project" value="UniProtKB-EC"/>
</dbReference>
<reference evidence="23" key="1">
    <citation type="submission" date="2023-07" db="EMBL/GenBank/DDBJ databases">
        <title>draft genome sequence of fig (Ficus carica).</title>
        <authorList>
            <person name="Takahashi T."/>
            <person name="Nishimura K."/>
        </authorList>
    </citation>
    <scope>NUCLEOTIDE SEQUENCE</scope>
</reference>
<dbReference type="InterPro" id="IPR006259">
    <property type="entry name" value="Adenyl_kin_sub"/>
</dbReference>
<proteinExistence type="inferred from homology"/>
<dbReference type="SUPFAM" id="SSF56112">
    <property type="entry name" value="Protein kinase-like (PK-like)"/>
    <property type="match status" value="1"/>
</dbReference>
<evidence type="ECO:0000256" key="4">
    <source>
        <dbReference type="ARBA" id="ARBA00008171"/>
    </source>
</evidence>
<dbReference type="CDD" id="cd14066">
    <property type="entry name" value="STKc_IRAK"/>
    <property type="match status" value="1"/>
</dbReference>
<keyword evidence="10" id="KW-0808">Transferase</keyword>
<dbReference type="Gene3D" id="3.30.200.20">
    <property type="entry name" value="Phosphorylase Kinase, domain 1"/>
    <property type="match status" value="1"/>
</dbReference>
<evidence type="ECO:0000256" key="20">
    <source>
        <dbReference type="ARBA" id="ARBA00031517"/>
    </source>
</evidence>
<keyword evidence="11 21" id="KW-0812">Transmembrane</keyword>
<evidence type="ECO:0000313" key="24">
    <source>
        <dbReference type="Proteomes" id="UP001187192"/>
    </source>
</evidence>
<dbReference type="InterPro" id="IPR000850">
    <property type="entry name" value="Adenylat/UMP-CMP_kin"/>
</dbReference>
<name>A0AA88AYG8_FICCA</name>
<dbReference type="FunFam" id="3.80.10.10:FF:000129">
    <property type="entry name" value="Leucine-rich repeat receptor-like kinase"/>
    <property type="match status" value="1"/>
</dbReference>
<dbReference type="InterPro" id="IPR011009">
    <property type="entry name" value="Kinase-like_dom_sf"/>
</dbReference>
<comment type="similarity">
    <text evidence="4">Belongs to the protein kinase superfamily. TKL Ser/Thr protein kinase family. ROCO subfamily.</text>
</comment>
<evidence type="ECO:0000256" key="9">
    <source>
        <dbReference type="ARBA" id="ARBA00022614"/>
    </source>
</evidence>
<dbReference type="PRINTS" id="PR00094">
    <property type="entry name" value="ADENYLTKNASE"/>
</dbReference>
<dbReference type="InterPro" id="IPR008271">
    <property type="entry name" value="Ser/Thr_kinase_AS"/>
</dbReference>
<evidence type="ECO:0000259" key="22">
    <source>
        <dbReference type="PROSITE" id="PS50011"/>
    </source>
</evidence>
<evidence type="ECO:0000256" key="10">
    <source>
        <dbReference type="ARBA" id="ARBA00022679"/>
    </source>
</evidence>
<dbReference type="HAMAP" id="MF_00235">
    <property type="entry name" value="Adenylate_kinase_Adk"/>
    <property type="match status" value="1"/>
</dbReference>
<keyword evidence="14" id="KW-0547">Nucleotide-binding</keyword>
<dbReference type="Pfam" id="PF00406">
    <property type="entry name" value="ADK"/>
    <property type="match status" value="1"/>
</dbReference>
<comment type="catalytic activity">
    <reaction evidence="1">
        <text>AMP + ATP = 2 ADP</text>
        <dbReference type="Rhea" id="RHEA:12973"/>
        <dbReference type="ChEBI" id="CHEBI:30616"/>
        <dbReference type="ChEBI" id="CHEBI:456215"/>
        <dbReference type="ChEBI" id="CHEBI:456216"/>
        <dbReference type="EC" id="2.7.4.3"/>
    </reaction>
</comment>
<dbReference type="InterPro" id="IPR000719">
    <property type="entry name" value="Prot_kinase_dom"/>
</dbReference>
<dbReference type="PROSITE" id="PS00108">
    <property type="entry name" value="PROTEIN_KINASE_ST"/>
    <property type="match status" value="1"/>
</dbReference>
<dbReference type="Proteomes" id="UP001187192">
    <property type="component" value="Unassembled WGS sequence"/>
</dbReference>
<keyword evidence="19" id="KW-0675">Receptor</keyword>
<dbReference type="GO" id="GO:0016020">
    <property type="term" value="C:membrane"/>
    <property type="evidence" value="ECO:0007669"/>
    <property type="project" value="UniProtKB-SubCell"/>
</dbReference>
<dbReference type="Gene3D" id="3.40.50.300">
    <property type="entry name" value="P-loop containing nucleotide triphosphate hydrolases"/>
    <property type="match status" value="1"/>
</dbReference>
<dbReference type="EC" id="2.7.4.3" evidence="6"/>
<evidence type="ECO:0000256" key="1">
    <source>
        <dbReference type="ARBA" id="ARBA00000582"/>
    </source>
</evidence>
<feature type="domain" description="Protein kinase" evidence="22">
    <location>
        <begin position="639"/>
        <end position="914"/>
    </location>
</feature>
<dbReference type="Gene3D" id="1.10.510.10">
    <property type="entry name" value="Transferase(Phosphotransferase) domain 1"/>
    <property type="match status" value="1"/>
</dbReference>
<dbReference type="GO" id="GO:0005524">
    <property type="term" value="F:ATP binding"/>
    <property type="evidence" value="ECO:0007669"/>
    <property type="project" value="UniProtKB-KW"/>
</dbReference>
<dbReference type="PRINTS" id="PR00019">
    <property type="entry name" value="LEURICHRPT"/>
</dbReference>
<evidence type="ECO:0000256" key="15">
    <source>
        <dbReference type="ARBA" id="ARBA00022777"/>
    </source>
</evidence>
<dbReference type="Gene3D" id="3.80.10.10">
    <property type="entry name" value="Ribonuclease Inhibitor"/>
    <property type="match status" value="1"/>
</dbReference>
<comment type="subcellular location">
    <subcellularLocation>
        <location evidence="2">Membrane</location>
        <topology evidence="2">Single-pass membrane protein</topology>
    </subcellularLocation>
</comment>
<protein>
    <recommendedName>
        <fullName evidence="6">adenylate kinase</fullName>
        <ecNumber evidence="6">2.7.4.3</ecNumber>
    </recommendedName>
    <alternativeName>
        <fullName evidence="20">ATP:AMP phosphotransferase</fullName>
    </alternativeName>
</protein>
<keyword evidence="9" id="KW-0433">Leucine-rich repeat</keyword>
<dbReference type="Pfam" id="PF07714">
    <property type="entry name" value="PK_Tyr_Ser-Thr"/>
    <property type="match status" value="1"/>
</dbReference>
<accession>A0AA88AYG8</accession>
<dbReference type="InterPro" id="IPR032675">
    <property type="entry name" value="LRR_dom_sf"/>
</dbReference>
<evidence type="ECO:0000313" key="23">
    <source>
        <dbReference type="EMBL" id="GMN51831.1"/>
    </source>
</evidence>
<dbReference type="InterPro" id="IPR001245">
    <property type="entry name" value="Ser-Thr/Tyr_kinase_cat_dom"/>
</dbReference>
<keyword evidence="17 21" id="KW-1133">Transmembrane helix</keyword>
<keyword evidence="15" id="KW-0418">Kinase</keyword>
<dbReference type="SUPFAM" id="SSF52058">
    <property type="entry name" value="L domain-like"/>
    <property type="match status" value="1"/>
</dbReference>
<evidence type="ECO:0000256" key="6">
    <source>
        <dbReference type="ARBA" id="ARBA00012955"/>
    </source>
</evidence>
<dbReference type="Pfam" id="PF12799">
    <property type="entry name" value="LRR_4"/>
    <property type="match status" value="1"/>
</dbReference>
<comment type="caution">
    <text evidence="23">The sequence shown here is derived from an EMBL/GenBank/DDBJ whole genome shotgun (WGS) entry which is preliminary data.</text>
</comment>
<dbReference type="InterPro" id="IPR024788">
    <property type="entry name" value="Malectin-like_Carb-bd_dom"/>
</dbReference>
<dbReference type="CDD" id="cd01428">
    <property type="entry name" value="ADK"/>
    <property type="match status" value="1"/>
</dbReference>
<dbReference type="NCBIfam" id="TIGR01351">
    <property type="entry name" value="adk"/>
    <property type="match status" value="1"/>
</dbReference>
<dbReference type="InterPro" id="IPR025875">
    <property type="entry name" value="Leu-rich_rpt_4"/>
</dbReference>
<evidence type="ECO:0000256" key="18">
    <source>
        <dbReference type="ARBA" id="ARBA00023136"/>
    </source>
</evidence>
<dbReference type="PROSITE" id="PS00113">
    <property type="entry name" value="ADENYLATE_KINASE"/>
    <property type="match status" value="1"/>
</dbReference>
<keyword evidence="16" id="KW-0067">ATP-binding</keyword>
<evidence type="ECO:0000256" key="11">
    <source>
        <dbReference type="ARBA" id="ARBA00022692"/>
    </source>
</evidence>
<keyword evidence="18 21" id="KW-0472">Membrane</keyword>
<dbReference type="Pfam" id="PF12819">
    <property type="entry name" value="Malectin_like"/>
    <property type="match status" value="2"/>
</dbReference>
<dbReference type="GO" id="GO:0004674">
    <property type="term" value="F:protein serine/threonine kinase activity"/>
    <property type="evidence" value="ECO:0007669"/>
    <property type="project" value="UniProtKB-KW"/>
</dbReference>
<keyword evidence="7" id="KW-0723">Serine/threonine-protein kinase</keyword>
<dbReference type="SUPFAM" id="SSF52540">
    <property type="entry name" value="P-loop containing nucleoside triphosphate hydrolases"/>
    <property type="match status" value="1"/>
</dbReference>
<dbReference type="PANTHER" id="PTHR45631">
    <property type="entry name" value="OS07G0107800 PROTEIN-RELATED"/>
    <property type="match status" value="1"/>
</dbReference>
<dbReference type="AlphaFoldDB" id="A0AA88AYG8"/>
<evidence type="ECO:0000256" key="19">
    <source>
        <dbReference type="ARBA" id="ARBA00023170"/>
    </source>
</evidence>
<dbReference type="FunFam" id="1.10.510.10:FF:000146">
    <property type="entry name" value="LRR receptor-like serine/threonine-protein kinase IOS1"/>
    <property type="match status" value="1"/>
</dbReference>
<evidence type="ECO:0000256" key="7">
    <source>
        <dbReference type="ARBA" id="ARBA00022527"/>
    </source>
</evidence>
<feature type="transmembrane region" description="Helical" evidence="21">
    <location>
        <begin position="614"/>
        <end position="641"/>
    </location>
</feature>
<evidence type="ECO:0000256" key="21">
    <source>
        <dbReference type="SAM" id="Phobius"/>
    </source>
</evidence>
<dbReference type="EMBL" id="BTGU01000039">
    <property type="protein sequence ID" value="GMN51831.1"/>
    <property type="molecule type" value="Genomic_DNA"/>
</dbReference>
<dbReference type="InterPro" id="IPR033690">
    <property type="entry name" value="Adenylat_kinase_CS"/>
</dbReference>
<keyword evidence="24" id="KW-1185">Reference proteome</keyword>
<evidence type="ECO:0000256" key="14">
    <source>
        <dbReference type="ARBA" id="ARBA00022741"/>
    </source>
</evidence>
<keyword evidence="13" id="KW-0677">Repeat</keyword>
<dbReference type="PROSITE" id="PS50011">
    <property type="entry name" value="PROTEIN_KINASE_DOM"/>
    <property type="match status" value="1"/>
</dbReference>
<evidence type="ECO:0000256" key="5">
    <source>
        <dbReference type="ARBA" id="ARBA00011245"/>
    </source>
</evidence>
<organism evidence="23 24">
    <name type="scientific">Ficus carica</name>
    <name type="common">Common fig</name>
    <dbReference type="NCBI Taxonomy" id="3494"/>
    <lineage>
        <taxon>Eukaryota</taxon>
        <taxon>Viridiplantae</taxon>
        <taxon>Streptophyta</taxon>
        <taxon>Embryophyta</taxon>
        <taxon>Tracheophyta</taxon>
        <taxon>Spermatophyta</taxon>
        <taxon>Magnoliopsida</taxon>
        <taxon>eudicotyledons</taxon>
        <taxon>Gunneridae</taxon>
        <taxon>Pentapetalae</taxon>
        <taxon>rosids</taxon>
        <taxon>fabids</taxon>
        <taxon>Rosales</taxon>
        <taxon>Moraceae</taxon>
        <taxon>Ficeae</taxon>
        <taxon>Ficus</taxon>
    </lineage>
</organism>